<reference evidence="2 3" key="1">
    <citation type="submission" date="2023-05" db="EMBL/GenBank/DDBJ databases">
        <authorList>
            <person name="Guo Y."/>
        </authorList>
    </citation>
    <scope>NUCLEOTIDE SEQUENCE [LARGE SCALE GENOMIC DNA]</scope>
    <source>
        <strain evidence="2 3">GR2756</strain>
    </source>
</reference>
<dbReference type="InterPro" id="IPR027268">
    <property type="entry name" value="Peptidase_M4/M1_CTD_sf"/>
</dbReference>
<evidence type="ECO:0000256" key="1">
    <source>
        <dbReference type="SAM" id="SignalP"/>
    </source>
</evidence>
<name>A0ABU3QAC7_9SPHN</name>
<comment type="caution">
    <text evidence="2">The sequence shown here is derived from an EMBL/GenBank/DDBJ whole genome shotgun (WGS) entry which is preliminary data.</text>
</comment>
<organism evidence="2 3">
    <name type="scientific">Sphingosinicella rhizophila</name>
    <dbReference type="NCBI Taxonomy" id="3050082"/>
    <lineage>
        <taxon>Bacteria</taxon>
        <taxon>Pseudomonadati</taxon>
        <taxon>Pseudomonadota</taxon>
        <taxon>Alphaproteobacteria</taxon>
        <taxon>Sphingomonadales</taxon>
        <taxon>Sphingosinicellaceae</taxon>
        <taxon>Sphingosinicella</taxon>
    </lineage>
</organism>
<proteinExistence type="predicted"/>
<evidence type="ECO:0008006" key="4">
    <source>
        <dbReference type="Google" id="ProtNLM"/>
    </source>
</evidence>
<dbReference type="SUPFAM" id="SSF55486">
    <property type="entry name" value="Metalloproteases ('zincins'), catalytic domain"/>
    <property type="match status" value="1"/>
</dbReference>
<gene>
    <name evidence="2" type="ORF">RQX22_15255</name>
</gene>
<dbReference type="Gene3D" id="1.10.390.10">
    <property type="entry name" value="Neutral Protease Domain 2"/>
    <property type="match status" value="1"/>
</dbReference>
<dbReference type="RefSeq" id="WP_315727415.1">
    <property type="nucleotide sequence ID" value="NZ_JAVUPU010000008.1"/>
</dbReference>
<dbReference type="EMBL" id="JAVUPU010000008">
    <property type="protein sequence ID" value="MDT9600316.1"/>
    <property type="molecule type" value="Genomic_DNA"/>
</dbReference>
<accession>A0ABU3QAC7</accession>
<protein>
    <recommendedName>
        <fullName evidence="4">Peptidase M1 membrane alanine aminopeptidase domain-containing protein</fullName>
    </recommendedName>
</protein>
<keyword evidence="1" id="KW-0732">Signal</keyword>
<feature type="chain" id="PRO_5045764338" description="Peptidase M1 membrane alanine aminopeptidase domain-containing protein" evidence="1">
    <location>
        <begin position="19"/>
        <end position="407"/>
    </location>
</feature>
<sequence>MMRLLFGLLMLFAGAAAAAEPPHYVMEARFDPQGNLRADVTVMLTEALSEKAFLLSKRFTLQPMQLPPGVTMTREDSEEPMEALNKFVFRFARPTVEPVKLSFRYSGPILTEHDSGNKPLRPEGYELFIDHMWFPVGADIQTRFTVDATIDGLAPDLVVVAQGDVTRTPTGVRIERDYVDIDLPMVAMRGLEKAGVPGVEFYARDLDTRLARFHVKHAEAAARYFQAWFGPLRQPVRMAMVWRERSMGYARTGYTVLSEGGRGAPDIAEAGPAGYVGHEVAHAWWMLASPLTEDFWLVESVAEYLSMRYVETALGIEAVEKELAEKREASADAGPVMGHGRPNRVQLYQKGPLLLIDLEKKIGRPAMDRLLREMAREPVHTTPVFMKHLSAIADADTAVAFEAALRS</sequence>
<keyword evidence="3" id="KW-1185">Reference proteome</keyword>
<feature type="signal peptide" evidence="1">
    <location>
        <begin position="1"/>
        <end position="18"/>
    </location>
</feature>
<evidence type="ECO:0000313" key="3">
    <source>
        <dbReference type="Proteomes" id="UP001259572"/>
    </source>
</evidence>
<evidence type="ECO:0000313" key="2">
    <source>
        <dbReference type="EMBL" id="MDT9600316.1"/>
    </source>
</evidence>
<dbReference type="Proteomes" id="UP001259572">
    <property type="component" value="Unassembled WGS sequence"/>
</dbReference>